<reference evidence="10" key="1">
    <citation type="journal article" date="2020" name="Int. J. Syst. Evol. Microbiol.">
        <title>Alteromonas alba sp. nov., a marine bacterium isolated from the seawater of the West Pacific Ocean.</title>
        <authorList>
            <person name="Sun C."/>
            <person name="Wu Y.-H."/>
            <person name="Xamxidin M."/>
            <person name="Cheng H."/>
            <person name="Xu X.-W."/>
        </authorList>
    </citation>
    <scope>NUCLEOTIDE SEQUENCE [LARGE SCALE GENOMIC DNA]</scope>
    <source>
        <strain evidence="10">190</strain>
    </source>
</reference>
<evidence type="ECO:0000259" key="8">
    <source>
        <dbReference type="PROSITE" id="PS50850"/>
    </source>
</evidence>
<gene>
    <name evidence="9" type="ORF">C6Y40_03585</name>
</gene>
<evidence type="ECO:0000313" key="10">
    <source>
        <dbReference type="Proteomes" id="UP000238949"/>
    </source>
</evidence>
<feature type="transmembrane region" description="Helical" evidence="7">
    <location>
        <begin position="164"/>
        <end position="183"/>
    </location>
</feature>
<comment type="caution">
    <text evidence="9">The sequence shown here is derived from an EMBL/GenBank/DDBJ whole genome shotgun (WGS) entry which is preliminary data.</text>
</comment>
<dbReference type="GO" id="GO:0022857">
    <property type="term" value="F:transmembrane transporter activity"/>
    <property type="evidence" value="ECO:0007669"/>
    <property type="project" value="InterPro"/>
</dbReference>
<dbReference type="Pfam" id="PF07690">
    <property type="entry name" value="MFS_1"/>
    <property type="match status" value="1"/>
</dbReference>
<name>A0A2S9VES0_9ALTE</name>
<dbReference type="EMBL" id="PVNP01000028">
    <property type="protein sequence ID" value="PRO74962.1"/>
    <property type="molecule type" value="Genomic_DNA"/>
</dbReference>
<sequence length="389" mass="40671">MLDVASGNKSGSPLVPVLGLSFFAVASGFLMSLIPLSLKANGLPADLAPWLASIFYLGLLIGAFTIQRIVAVTGHRIAFVIFLLLLTLTVAVQVVWAGEVTWLAARLVAGIAVAGVFVVVESWLLMTDTAKARAKRLGLYMTSLYGGTAVGQLAIKPLGIDGALPYLVVIGLLLVAAMVPLLVRSGQPNQHQCEPLRLKELKVLSRPAIMGCLVSGLVLGPVYGLMPLYIAQTDYAPKTGLLMAVIILGGMLVQPLVSYLSPRCSKRLLMAGFCAMGGLSVMGIAWAAELSVIMGCYLLLGACSFALYPVAIALACDGLPVTKIVAATEFMLLSYSIGSVAGPLLAANTGITSQGLPVYLAVCLIATSLYMLLSSNRRVPANDPPVANL</sequence>
<dbReference type="GO" id="GO:0005886">
    <property type="term" value="C:plasma membrane"/>
    <property type="evidence" value="ECO:0007669"/>
    <property type="project" value="UniProtKB-SubCell"/>
</dbReference>
<feature type="transmembrane region" description="Helical" evidence="7">
    <location>
        <begin position="292"/>
        <end position="312"/>
    </location>
</feature>
<accession>A0A2S9VES0</accession>
<evidence type="ECO:0000256" key="2">
    <source>
        <dbReference type="ARBA" id="ARBA00022448"/>
    </source>
</evidence>
<evidence type="ECO:0000313" key="9">
    <source>
        <dbReference type="EMBL" id="PRO74962.1"/>
    </source>
</evidence>
<evidence type="ECO:0000256" key="4">
    <source>
        <dbReference type="ARBA" id="ARBA00022692"/>
    </source>
</evidence>
<keyword evidence="3" id="KW-1003">Cell membrane</keyword>
<feature type="transmembrane region" description="Helical" evidence="7">
    <location>
        <begin position="47"/>
        <end position="66"/>
    </location>
</feature>
<dbReference type="InterPro" id="IPR047200">
    <property type="entry name" value="MFS_YcaD-like"/>
</dbReference>
<proteinExistence type="predicted"/>
<feature type="transmembrane region" description="Helical" evidence="7">
    <location>
        <begin position="137"/>
        <end position="158"/>
    </location>
</feature>
<feature type="transmembrane region" description="Helical" evidence="7">
    <location>
        <begin position="241"/>
        <end position="261"/>
    </location>
</feature>
<dbReference type="PANTHER" id="PTHR23521">
    <property type="entry name" value="TRANSPORTER MFS SUPERFAMILY"/>
    <property type="match status" value="1"/>
</dbReference>
<dbReference type="InterPro" id="IPR020846">
    <property type="entry name" value="MFS_dom"/>
</dbReference>
<dbReference type="OrthoDB" id="9810614at2"/>
<evidence type="ECO:0000256" key="7">
    <source>
        <dbReference type="SAM" id="Phobius"/>
    </source>
</evidence>
<feature type="transmembrane region" description="Helical" evidence="7">
    <location>
        <begin position="12"/>
        <end position="35"/>
    </location>
</feature>
<dbReference type="InterPro" id="IPR036259">
    <property type="entry name" value="MFS_trans_sf"/>
</dbReference>
<feature type="transmembrane region" description="Helical" evidence="7">
    <location>
        <begin position="356"/>
        <end position="373"/>
    </location>
</feature>
<feature type="transmembrane region" description="Helical" evidence="7">
    <location>
        <begin position="103"/>
        <end position="125"/>
    </location>
</feature>
<keyword evidence="5 7" id="KW-1133">Transmembrane helix</keyword>
<organism evidence="9 10">
    <name type="scientific">Alteromonas alba</name>
    <dbReference type="NCBI Taxonomy" id="2079529"/>
    <lineage>
        <taxon>Bacteria</taxon>
        <taxon>Pseudomonadati</taxon>
        <taxon>Pseudomonadota</taxon>
        <taxon>Gammaproteobacteria</taxon>
        <taxon>Alteromonadales</taxon>
        <taxon>Alteromonadaceae</taxon>
        <taxon>Alteromonas/Salinimonas group</taxon>
        <taxon>Alteromonas</taxon>
    </lineage>
</organism>
<dbReference type="RefSeq" id="WP_105933376.1">
    <property type="nucleotide sequence ID" value="NZ_PVNP01000028.1"/>
</dbReference>
<protein>
    <submittedName>
        <fullName evidence="9">MFS transporter</fullName>
    </submittedName>
</protein>
<dbReference type="PANTHER" id="PTHR23521:SF2">
    <property type="entry name" value="TRANSPORTER MFS SUPERFAMILY"/>
    <property type="match status" value="1"/>
</dbReference>
<feature type="transmembrane region" description="Helical" evidence="7">
    <location>
        <begin position="78"/>
        <end position="97"/>
    </location>
</feature>
<keyword evidence="10" id="KW-1185">Reference proteome</keyword>
<feature type="transmembrane region" description="Helical" evidence="7">
    <location>
        <begin position="204"/>
        <end position="229"/>
    </location>
</feature>
<feature type="domain" description="Major facilitator superfamily (MFS) profile" evidence="8">
    <location>
        <begin position="12"/>
        <end position="378"/>
    </location>
</feature>
<keyword evidence="4 7" id="KW-0812">Transmembrane</keyword>
<dbReference type="InterPro" id="IPR011701">
    <property type="entry name" value="MFS"/>
</dbReference>
<feature type="transmembrane region" description="Helical" evidence="7">
    <location>
        <begin position="268"/>
        <end position="286"/>
    </location>
</feature>
<evidence type="ECO:0000256" key="5">
    <source>
        <dbReference type="ARBA" id="ARBA00022989"/>
    </source>
</evidence>
<dbReference type="Proteomes" id="UP000238949">
    <property type="component" value="Unassembled WGS sequence"/>
</dbReference>
<comment type="subcellular location">
    <subcellularLocation>
        <location evidence="1">Cell membrane</location>
        <topology evidence="1">Multi-pass membrane protein</topology>
    </subcellularLocation>
</comment>
<keyword evidence="2" id="KW-0813">Transport</keyword>
<dbReference type="Gene3D" id="1.20.1250.20">
    <property type="entry name" value="MFS general substrate transporter like domains"/>
    <property type="match status" value="2"/>
</dbReference>
<evidence type="ECO:0000256" key="6">
    <source>
        <dbReference type="ARBA" id="ARBA00023136"/>
    </source>
</evidence>
<dbReference type="PROSITE" id="PS50850">
    <property type="entry name" value="MFS"/>
    <property type="match status" value="1"/>
</dbReference>
<dbReference type="CDD" id="cd17477">
    <property type="entry name" value="MFS_YcaD_like"/>
    <property type="match status" value="1"/>
</dbReference>
<evidence type="ECO:0000256" key="1">
    <source>
        <dbReference type="ARBA" id="ARBA00004651"/>
    </source>
</evidence>
<evidence type="ECO:0000256" key="3">
    <source>
        <dbReference type="ARBA" id="ARBA00022475"/>
    </source>
</evidence>
<keyword evidence="6 7" id="KW-0472">Membrane</keyword>
<dbReference type="SUPFAM" id="SSF103473">
    <property type="entry name" value="MFS general substrate transporter"/>
    <property type="match status" value="1"/>
</dbReference>
<feature type="transmembrane region" description="Helical" evidence="7">
    <location>
        <begin position="324"/>
        <end position="344"/>
    </location>
</feature>
<dbReference type="AlphaFoldDB" id="A0A2S9VES0"/>